<evidence type="ECO:0000259" key="2">
    <source>
        <dbReference type="PROSITE" id="PS50280"/>
    </source>
</evidence>
<dbReference type="SUPFAM" id="SSF82199">
    <property type="entry name" value="SET domain"/>
    <property type="match status" value="1"/>
</dbReference>
<dbReference type="PANTHER" id="PTHR46167">
    <property type="entry name" value="N-LYSINE METHYLTRANSFERASE KMT5A"/>
    <property type="match status" value="1"/>
</dbReference>
<sequence length="90" mass="10232">MRCDGTTEDGSFGRLVNDSSHPNCKVQCFEEEGLPSLYFVALRDILPGEEVVYNYGAGPYPWRKKYTKYIAKMATSNTVTRKRKQSSITE</sequence>
<dbReference type="InterPro" id="IPR046341">
    <property type="entry name" value="SET_dom_sf"/>
</dbReference>
<dbReference type="Pfam" id="PF00856">
    <property type="entry name" value="SET"/>
    <property type="match status" value="1"/>
</dbReference>
<evidence type="ECO:0000313" key="4">
    <source>
        <dbReference type="Proteomes" id="UP000828390"/>
    </source>
</evidence>
<dbReference type="CDD" id="cd08161">
    <property type="entry name" value="SET"/>
    <property type="match status" value="1"/>
</dbReference>
<comment type="caution">
    <text evidence="3">The sequence shown here is derived from an EMBL/GenBank/DDBJ whole genome shotgun (WGS) entry which is preliminary data.</text>
</comment>
<dbReference type="AlphaFoldDB" id="A0A9D4F7K5"/>
<reference evidence="3" key="2">
    <citation type="submission" date="2020-11" db="EMBL/GenBank/DDBJ databases">
        <authorList>
            <person name="McCartney M.A."/>
            <person name="Auch B."/>
            <person name="Kono T."/>
            <person name="Mallez S."/>
            <person name="Becker A."/>
            <person name="Gohl D.M."/>
            <person name="Silverstein K.A.T."/>
            <person name="Koren S."/>
            <person name="Bechman K.B."/>
            <person name="Herman A."/>
            <person name="Abrahante J.E."/>
            <person name="Garbe J."/>
        </authorList>
    </citation>
    <scope>NUCLEOTIDE SEQUENCE</scope>
    <source>
        <strain evidence="3">Duluth1</strain>
        <tissue evidence="3">Whole animal</tissue>
    </source>
</reference>
<evidence type="ECO:0000256" key="1">
    <source>
        <dbReference type="SAM" id="MobiDB-lite"/>
    </source>
</evidence>
<evidence type="ECO:0000313" key="3">
    <source>
        <dbReference type="EMBL" id="KAH3792764.1"/>
    </source>
</evidence>
<dbReference type="EMBL" id="JAIWYP010000007">
    <property type="protein sequence ID" value="KAH3792764.1"/>
    <property type="molecule type" value="Genomic_DNA"/>
</dbReference>
<proteinExistence type="predicted"/>
<dbReference type="PANTHER" id="PTHR46167:SF1">
    <property type="entry name" value="N-LYSINE METHYLTRANSFERASE KMT5A"/>
    <property type="match status" value="1"/>
</dbReference>
<dbReference type="InterPro" id="IPR051760">
    <property type="entry name" value="KMT5A"/>
</dbReference>
<feature type="domain" description="SET" evidence="2">
    <location>
        <begin position="1"/>
        <end position="56"/>
    </location>
</feature>
<keyword evidence="4" id="KW-1185">Reference proteome</keyword>
<dbReference type="InterPro" id="IPR001214">
    <property type="entry name" value="SET_dom"/>
</dbReference>
<dbReference type="PROSITE" id="PS50280">
    <property type="entry name" value="SET"/>
    <property type="match status" value="1"/>
</dbReference>
<dbReference type="GO" id="GO:0005700">
    <property type="term" value="C:polytene chromosome"/>
    <property type="evidence" value="ECO:0007669"/>
    <property type="project" value="TreeGrafter"/>
</dbReference>
<dbReference type="GO" id="GO:0006357">
    <property type="term" value="P:regulation of transcription by RNA polymerase II"/>
    <property type="evidence" value="ECO:0007669"/>
    <property type="project" value="TreeGrafter"/>
</dbReference>
<organism evidence="3 4">
    <name type="scientific">Dreissena polymorpha</name>
    <name type="common">Zebra mussel</name>
    <name type="synonym">Mytilus polymorpha</name>
    <dbReference type="NCBI Taxonomy" id="45954"/>
    <lineage>
        <taxon>Eukaryota</taxon>
        <taxon>Metazoa</taxon>
        <taxon>Spiralia</taxon>
        <taxon>Lophotrochozoa</taxon>
        <taxon>Mollusca</taxon>
        <taxon>Bivalvia</taxon>
        <taxon>Autobranchia</taxon>
        <taxon>Heteroconchia</taxon>
        <taxon>Euheterodonta</taxon>
        <taxon>Imparidentia</taxon>
        <taxon>Neoheterodontei</taxon>
        <taxon>Myida</taxon>
        <taxon>Dreissenoidea</taxon>
        <taxon>Dreissenidae</taxon>
        <taxon>Dreissena</taxon>
    </lineage>
</organism>
<dbReference type="Gene3D" id="2.170.270.10">
    <property type="entry name" value="SET domain"/>
    <property type="match status" value="1"/>
</dbReference>
<accession>A0A9D4F7K5</accession>
<dbReference type="Proteomes" id="UP000828390">
    <property type="component" value="Unassembled WGS sequence"/>
</dbReference>
<feature type="region of interest" description="Disordered" evidence="1">
    <location>
        <begin position="1"/>
        <end position="20"/>
    </location>
</feature>
<dbReference type="GO" id="GO:0043516">
    <property type="term" value="P:regulation of DNA damage response, signal transduction by p53 class mediator"/>
    <property type="evidence" value="ECO:0007669"/>
    <property type="project" value="TreeGrafter"/>
</dbReference>
<dbReference type="GO" id="GO:0042799">
    <property type="term" value="F:histone H4K20 methyltransferase activity"/>
    <property type="evidence" value="ECO:0007669"/>
    <property type="project" value="TreeGrafter"/>
</dbReference>
<gene>
    <name evidence="3" type="ORF">DPMN_146263</name>
</gene>
<dbReference type="GO" id="GO:0005634">
    <property type="term" value="C:nucleus"/>
    <property type="evidence" value="ECO:0007669"/>
    <property type="project" value="TreeGrafter"/>
</dbReference>
<protein>
    <recommendedName>
        <fullName evidence="2">SET domain-containing protein</fullName>
    </recommendedName>
</protein>
<name>A0A9D4F7K5_DREPO</name>
<reference evidence="3" key="1">
    <citation type="journal article" date="2019" name="bioRxiv">
        <title>The Genome of the Zebra Mussel, Dreissena polymorpha: A Resource for Invasive Species Research.</title>
        <authorList>
            <person name="McCartney M.A."/>
            <person name="Auch B."/>
            <person name="Kono T."/>
            <person name="Mallez S."/>
            <person name="Zhang Y."/>
            <person name="Obille A."/>
            <person name="Becker A."/>
            <person name="Abrahante J.E."/>
            <person name="Garbe J."/>
            <person name="Badalamenti J.P."/>
            <person name="Herman A."/>
            <person name="Mangelson H."/>
            <person name="Liachko I."/>
            <person name="Sullivan S."/>
            <person name="Sone E.D."/>
            <person name="Koren S."/>
            <person name="Silverstein K.A.T."/>
            <person name="Beckman K.B."/>
            <person name="Gohl D.M."/>
        </authorList>
    </citation>
    <scope>NUCLEOTIDE SEQUENCE</scope>
    <source>
        <strain evidence="3">Duluth1</strain>
        <tissue evidence="3">Whole animal</tissue>
    </source>
</reference>